<dbReference type="PANTHER" id="PTHR12327:SF0">
    <property type="entry name" value="ALPHA-TUBULIN N-ACETYLTRANSFERASE 1"/>
    <property type="match status" value="1"/>
</dbReference>
<evidence type="ECO:0000256" key="4">
    <source>
        <dbReference type="ARBA" id="ARBA00066570"/>
    </source>
</evidence>
<feature type="site" description="Crucial for catalytic activity" evidence="5">
    <location>
        <position position="57"/>
    </location>
</feature>
<dbReference type="InterPro" id="IPR038746">
    <property type="entry name" value="Atat"/>
</dbReference>
<accession>A0A1J1IL90</accession>
<comment type="function">
    <text evidence="5">Specifically acetylates 'Lys-40' in alpha-tubulin on the lumenal side of microtubules. Promotes microtubule destabilization and accelerates microtubule dynamics; this activity may be independent of acetylation activity. Acetylates alpha-tubulin with a slow enzymatic rate, due to a catalytic site that is not optimized for acetyl transfer. Enters the microtubule through each end and diffuses quickly throughout the lumen of microtubules. Acetylates only long/old microtubules because of its slow acetylation rate since it does not have time to act on dynamically unstable microtubules before the enzyme is released.</text>
</comment>
<dbReference type="EMBL" id="CVRI01000055">
    <property type="protein sequence ID" value="CRL01007.1"/>
    <property type="molecule type" value="Genomic_DNA"/>
</dbReference>
<reference evidence="8 9" key="1">
    <citation type="submission" date="2015-04" db="EMBL/GenBank/DDBJ databases">
        <authorList>
            <person name="Syromyatnikov M.Y."/>
            <person name="Popov V.N."/>
        </authorList>
    </citation>
    <scope>NUCLEOTIDE SEQUENCE [LARGE SCALE GENOMIC DNA]</scope>
</reference>
<dbReference type="PANTHER" id="PTHR12327">
    <property type="entry name" value="ALPHA-TUBULIN N-ACETYLTRANSFERASE 1"/>
    <property type="match status" value="1"/>
</dbReference>
<keyword evidence="1 5" id="KW-0808">Transferase</keyword>
<dbReference type="Pfam" id="PF05301">
    <property type="entry name" value="Acetyltransf_16"/>
    <property type="match status" value="1"/>
</dbReference>
<keyword evidence="2 5" id="KW-0012">Acyltransferase</keyword>
<dbReference type="InterPro" id="IPR007965">
    <property type="entry name" value="GNAT_ATAT"/>
</dbReference>
<dbReference type="HAMAP" id="MF_03130">
    <property type="entry name" value="mec17"/>
    <property type="match status" value="1"/>
</dbReference>
<evidence type="ECO:0000259" key="7">
    <source>
        <dbReference type="PROSITE" id="PS51730"/>
    </source>
</evidence>
<organism evidence="8 9">
    <name type="scientific">Clunio marinus</name>
    <dbReference type="NCBI Taxonomy" id="568069"/>
    <lineage>
        <taxon>Eukaryota</taxon>
        <taxon>Metazoa</taxon>
        <taxon>Ecdysozoa</taxon>
        <taxon>Arthropoda</taxon>
        <taxon>Hexapoda</taxon>
        <taxon>Insecta</taxon>
        <taxon>Pterygota</taxon>
        <taxon>Neoptera</taxon>
        <taxon>Endopterygota</taxon>
        <taxon>Diptera</taxon>
        <taxon>Nematocera</taxon>
        <taxon>Chironomoidea</taxon>
        <taxon>Chironomidae</taxon>
        <taxon>Clunio</taxon>
    </lineage>
</organism>
<dbReference type="GO" id="GO:0048666">
    <property type="term" value="P:neuron development"/>
    <property type="evidence" value="ECO:0007669"/>
    <property type="project" value="UniProtKB-UniRule"/>
</dbReference>
<keyword evidence="9" id="KW-1185">Reference proteome</keyword>
<sequence length="475" mass="53935">MEFRFDITKIFKENISRIGNSLLPNGFIASDRRCALDTTAYVAEIINTVGQASAAAQGLNHPVTTSDRLRNSDDQVIYLMTENNGRSGLVLGLLKIGRKSLYVFDQNGDTRHVNAPCVLDFYIHELRQRAGLGKVLFEYMLEQENFTPEELAIDRPSEKLLSFLRKHYGLSTKIPQMNNFVIFDGFFGSQKSARDLHRTSQTYVTTSPNSILFGPQYLNAENKRRQSHVRSNHDLPLGNNQINGNITNKNCFYNNLLIRISAKLNNVGRYGAPRPQCSLNQIIHNKETSVEAEPTRKLMNDTTADIIKSFVEQTDNLSVSEKNVQDTKQEVDEPSDLITSPISSSQHDVKFSDDRNLVDSFASDNYNYNESSFETFDTQHEGDHVDSNKFRYNKRQTGKKNVSSIVVGSDEKIEFNQISDDGFGVVKINRPFGVPASYRTHEHSYDNDSVHSRDSENTHTADGFFDLKFYSHPLW</sequence>
<evidence type="ECO:0000256" key="2">
    <source>
        <dbReference type="ARBA" id="ARBA00023315"/>
    </source>
</evidence>
<dbReference type="PROSITE" id="PS51730">
    <property type="entry name" value="GNAT_ATAT"/>
    <property type="match status" value="1"/>
</dbReference>
<name>A0A1J1IL90_9DIPT</name>
<evidence type="ECO:0000256" key="6">
    <source>
        <dbReference type="SAM" id="MobiDB-lite"/>
    </source>
</evidence>
<dbReference type="Proteomes" id="UP000183832">
    <property type="component" value="Unassembled WGS sequence"/>
</dbReference>
<gene>
    <name evidence="8" type="ORF">CLUMA_CG014252</name>
</gene>
<evidence type="ECO:0000256" key="1">
    <source>
        <dbReference type="ARBA" id="ARBA00022679"/>
    </source>
</evidence>
<comment type="catalytic activity">
    <reaction evidence="3 5">
        <text>L-lysyl-[alpha-tubulin] + acetyl-CoA = N(6)-acetyl-L-lysyl-[alpha-tubulin] + CoA + H(+)</text>
        <dbReference type="Rhea" id="RHEA:15277"/>
        <dbReference type="Rhea" id="RHEA-COMP:11278"/>
        <dbReference type="Rhea" id="RHEA-COMP:11279"/>
        <dbReference type="ChEBI" id="CHEBI:15378"/>
        <dbReference type="ChEBI" id="CHEBI:29969"/>
        <dbReference type="ChEBI" id="CHEBI:57287"/>
        <dbReference type="ChEBI" id="CHEBI:57288"/>
        <dbReference type="ChEBI" id="CHEBI:61930"/>
        <dbReference type="EC" id="2.3.1.108"/>
    </reaction>
</comment>
<feature type="binding site" evidence="5">
    <location>
        <begin position="121"/>
        <end position="134"/>
    </location>
    <ligand>
        <name>acetyl-CoA</name>
        <dbReference type="ChEBI" id="CHEBI:57288"/>
    </ligand>
</feature>
<feature type="compositionally biased region" description="Polar residues" evidence="6">
    <location>
        <begin position="337"/>
        <end position="346"/>
    </location>
</feature>
<feature type="domain" description="N-acetyltransferase" evidence="7">
    <location>
        <begin position="1"/>
        <end position="187"/>
    </location>
</feature>
<feature type="binding site" evidence="5">
    <location>
        <begin position="157"/>
        <end position="166"/>
    </location>
    <ligand>
        <name>acetyl-CoA</name>
        <dbReference type="ChEBI" id="CHEBI:57288"/>
    </ligand>
</feature>
<dbReference type="FunFam" id="3.40.630.30:FF:000060">
    <property type="entry name" value="Alpha-tubulin N-acetyltransferase 1"/>
    <property type="match status" value="1"/>
</dbReference>
<feature type="region of interest" description="Disordered" evidence="6">
    <location>
        <begin position="318"/>
        <end position="349"/>
    </location>
</feature>
<dbReference type="GO" id="GO:0019799">
    <property type="term" value="F:tubulin N-acetyltransferase activity"/>
    <property type="evidence" value="ECO:0007669"/>
    <property type="project" value="UniProtKB-UniRule"/>
</dbReference>
<dbReference type="EC" id="2.3.1.108" evidence="4 5"/>
<protein>
    <recommendedName>
        <fullName evidence="4 5">Alpha-tubulin N-acetyltransferase</fullName>
        <shortName evidence="5">Alpha-TAT</shortName>
        <shortName evidence="5">TAT</shortName>
        <ecNumber evidence="4 5">2.3.1.108</ecNumber>
    </recommendedName>
    <alternativeName>
        <fullName evidence="5">Acetyltransferase mec-17 homolog</fullName>
    </alternativeName>
</protein>
<evidence type="ECO:0000313" key="8">
    <source>
        <dbReference type="EMBL" id="CRL01007.1"/>
    </source>
</evidence>
<evidence type="ECO:0000313" key="9">
    <source>
        <dbReference type="Proteomes" id="UP000183832"/>
    </source>
</evidence>
<dbReference type="AlphaFoldDB" id="A0A1J1IL90"/>
<evidence type="ECO:0000256" key="5">
    <source>
        <dbReference type="HAMAP-Rule" id="MF_03130"/>
    </source>
</evidence>
<proteinExistence type="inferred from homology"/>
<evidence type="ECO:0000256" key="3">
    <source>
        <dbReference type="ARBA" id="ARBA00051998"/>
    </source>
</evidence>
<dbReference type="GO" id="GO:0005874">
    <property type="term" value="C:microtubule"/>
    <property type="evidence" value="ECO:0007669"/>
    <property type="project" value="InterPro"/>
</dbReference>
<dbReference type="Gene3D" id="3.40.630.30">
    <property type="match status" value="1"/>
</dbReference>
<dbReference type="OrthoDB" id="447510at2759"/>
<comment type="similarity">
    <text evidence="5">Belongs to the acetyltransferase ATAT1 family.</text>
</comment>
<dbReference type="GO" id="GO:0070507">
    <property type="term" value="P:regulation of microtubule cytoskeleton organization"/>
    <property type="evidence" value="ECO:0007669"/>
    <property type="project" value="UniProtKB-UniRule"/>
</dbReference>